<evidence type="ECO:0000313" key="15">
    <source>
        <dbReference type="Proteomes" id="UP000177811"/>
    </source>
</evidence>
<comment type="catalytic activity">
    <reaction evidence="1">
        <text>a 4-O-methyl-thymidine in DNA + L-cysteinyl-[protein] = a thymidine in DNA + S-methyl-L-cysteinyl-[protein]</text>
        <dbReference type="Rhea" id="RHEA:53428"/>
        <dbReference type="Rhea" id="RHEA-COMP:10131"/>
        <dbReference type="Rhea" id="RHEA-COMP:10132"/>
        <dbReference type="Rhea" id="RHEA-COMP:13555"/>
        <dbReference type="Rhea" id="RHEA-COMP:13556"/>
        <dbReference type="ChEBI" id="CHEBI:29950"/>
        <dbReference type="ChEBI" id="CHEBI:82612"/>
        <dbReference type="ChEBI" id="CHEBI:137386"/>
        <dbReference type="ChEBI" id="CHEBI:137387"/>
        <dbReference type="EC" id="2.1.1.63"/>
    </reaction>
</comment>
<evidence type="ECO:0000256" key="11">
    <source>
        <dbReference type="ARBA" id="ARBA00049348"/>
    </source>
</evidence>
<comment type="similarity">
    <text evidence="2 12">Belongs to the Nudix hydrolase family.</text>
</comment>
<dbReference type="InterPro" id="IPR003565">
    <property type="entry name" value="Tetra_PHTase"/>
</dbReference>
<dbReference type="GO" id="GO:0003908">
    <property type="term" value="F:methylated-DNA-[protein]-cysteine S-methyltransferase activity"/>
    <property type="evidence" value="ECO:0007669"/>
    <property type="project" value="UniProtKB-EC"/>
</dbReference>
<evidence type="ECO:0000256" key="4">
    <source>
        <dbReference type="ARBA" id="ARBA00022603"/>
    </source>
</evidence>
<dbReference type="Gene3D" id="3.90.79.10">
    <property type="entry name" value="Nucleoside Triphosphate Pyrophosphohydrolase"/>
    <property type="match status" value="1"/>
</dbReference>
<dbReference type="Gene3D" id="1.10.10.10">
    <property type="entry name" value="Winged helix-like DNA-binding domain superfamily/Winged helix DNA-binding domain"/>
    <property type="match status" value="1"/>
</dbReference>
<comment type="caution">
    <text evidence="14">The sequence shown here is derived from an EMBL/GenBank/DDBJ whole genome shotgun (WGS) entry which is preliminary data.</text>
</comment>
<dbReference type="InterPro" id="IPR051325">
    <property type="entry name" value="Nudix_hydrolase_domain"/>
</dbReference>
<feature type="domain" description="Nudix hydrolase" evidence="13">
    <location>
        <begin position="6"/>
        <end position="153"/>
    </location>
</feature>
<keyword evidence="9" id="KW-0234">DNA repair</keyword>
<dbReference type="InterPro" id="IPR020084">
    <property type="entry name" value="NUDIX_hydrolase_CS"/>
</dbReference>
<dbReference type="InterPro" id="IPR015797">
    <property type="entry name" value="NUDIX_hydrolase-like_dom_sf"/>
</dbReference>
<dbReference type="SUPFAM" id="SSF55811">
    <property type="entry name" value="Nudix"/>
    <property type="match status" value="1"/>
</dbReference>
<evidence type="ECO:0000256" key="9">
    <source>
        <dbReference type="ARBA" id="ARBA00023204"/>
    </source>
</evidence>
<dbReference type="EMBL" id="MHQL01000050">
    <property type="protein sequence ID" value="OHA01977.1"/>
    <property type="molecule type" value="Genomic_DNA"/>
</dbReference>
<evidence type="ECO:0000256" key="12">
    <source>
        <dbReference type="RuleBase" id="RU003476"/>
    </source>
</evidence>
<dbReference type="GO" id="GO:0004081">
    <property type="term" value="F:bis(5'-nucleosyl)-tetraphosphatase (asymmetrical) activity"/>
    <property type="evidence" value="ECO:0007669"/>
    <property type="project" value="TreeGrafter"/>
</dbReference>
<organism evidence="14 15">
    <name type="scientific">Candidatus Sungbacteria bacterium RIFCSPHIGHO2_02_FULL_51_29</name>
    <dbReference type="NCBI Taxonomy" id="1802273"/>
    <lineage>
        <taxon>Bacteria</taxon>
        <taxon>Candidatus Sungiibacteriota</taxon>
    </lineage>
</organism>
<keyword evidence="6" id="KW-0547">Nucleotide-binding</keyword>
<dbReference type="InterPro" id="IPR020476">
    <property type="entry name" value="Nudix_hydrolase"/>
</dbReference>
<dbReference type="PROSITE" id="PS00893">
    <property type="entry name" value="NUDIX_BOX"/>
    <property type="match status" value="1"/>
</dbReference>
<dbReference type="AlphaFoldDB" id="A0A1G2KRB0"/>
<evidence type="ECO:0000256" key="1">
    <source>
        <dbReference type="ARBA" id="ARBA00001286"/>
    </source>
</evidence>
<evidence type="ECO:0000256" key="3">
    <source>
        <dbReference type="ARBA" id="ARBA00018911"/>
    </source>
</evidence>
<keyword evidence="7" id="KW-0227">DNA damage</keyword>
<dbReference type="CDD" id="cd03428">
    <property type="entry name" value="NUDIX_Ap4A_Nudt2"/>
    <property type="match status" value="1"/>
</dbReference>
<evidence type="ECO:0000313" key="14">
    <source>
        <dbReference type="EMBL" id="OHA01977.1"/>
    </source>
</evidence>
<evidence type="ECO:0000256" key="2">
    <source>
        <dbReference type="ARBA" id="ARBA00005582"/>
    </source>
</evidence>
<keyword evidence="8 12" id="KW-0378">Hydrolase</keyword>
<dbReference type="InterPro" id="IPR000086">
    <property type="entry name" value="NUDIX_hydrolase_dom"/>
</dbReference>
<dbReference type="Pfam" id="PF00293">
    <property type="entry name" value="NUDIX"/>
    <property type="match status" value="1"/>
</dbReference>
<dbReference type="PRINTS" id="PR00502">
    <property type="entry name" value="NUDIXFAMILY"/>
</dbReference>
<dbReference type="GO" id="GO:0032259">
    <property type="term" value="P:methylation"/>
    <property type="evidence" value="ECO:0007669"/>
    <property type="project" value="UniProtKB-KW"/>
</dbReference>
<keyword evidence="4" id="KW-0489">Methyltransferase</keyword>
<proteinExistence type="inferred from homology"/>
<comment type="catalytic activity">
    <reaction evidence="11">
        <text>a 6-O-methyl-2'-deoxyguanosine in DNA + L-cysteinyl-[protein] = S-methyl-L-cysteinyl-[protein] + a 2'-deoxyguanosine in DNA</text>
        <dbReference type="Rhea" id="RHEA:24000"/>
        <dbReference type="Rhea" id="RHEA-COMP:10131"/>
        <dbReference type="Rhea" id="RHEA-COMP:10132"/>
        <dbReference type="Rhea" id="RHEA-COMP:11367"/>
        <dbReference type="Rhea" id="RHEA-COMP:11368"/>
        <dbReference type="ChEBI" id="CHEBI:29950"/>
        <dbReference type="ChEBI" id="CHEBI:82612"/>
        <dbReference type="ChEBI" id="CHEBI:85445"/>
        <dbReference type="ChEBI" id="CHEBI:85448"/>
        <dbReference type="EC" id="2.1.1.63"/>
    </reaction>
</comment>
<dbReference type="InterPro" id="IPR036217">
    <property type="entry name" value="MethylDNA_cys_MeTrfase_DNAb"/>
</dbReference>
<dbReference type="GO" id="GO:0006167">
    <property type="term" value="P:AMP biosynthetic process"/>
    <property type="evidence" value="ECO:0007669"/>
    <property type="project" value="TreeGrafter"/>
</dbReference>
<gene>
    <name evidence="14" type="ORF">A3C16_02455</name>
</gene>
<dbReference type="InterPro" id="IPR036388">
    <property type="entry name" value="WH-like_DNA-bd_sf"/>
</dbReference>
<dbReference type="GO" id="GO:0006281">
    <property type="term" value="P:DNA repair"/>
    <property type="evidence" value="ECO:0007669"/>
    <property type="project" value="UniProtKB-KW"/>
</dbReference>
<dbReference type="PANTHER" id="PTHR21340:SF0">
    <property type="entry name" value="BIS(5'-NUCLEOSYL)-TETRAPHOSPHATASE [ASYMMETRICAL]"/>
    <property type="match status" value="1"/>
</dbReference>
<dbReference type="InterPro" id="IPR014048">
    <property type="entry name" value="MethylDNA_cys_MeTrfase_DNA-bd"/>
</dbReference>
<dbReference type="PROSITE" id="PS51462">
    <property type="entry name" value="NUDIX"/>
    <property type="match status" value="1"/>
</dbReference>
<protein>
    <recommendedName>
        <fullName evidence="3">Bis(5'-nucleosyl)-tetraphosphatase [asymmetrical]</fullName>
    </recommendedName>
    <alternativeName>
        <fullName evidence="10">Diadenosine 5',5'''-P1,P4-tetraphosphate asymmetrical hydrolase</fullName>
    </alternativeName>
</protein>
<accession>A0A1G2KRB0</accession>
<dbReference type="CDD" id="cd06445">
    <property type="entry name" value="ATase"/>
    <property type="match status" value="1"/>
</dbReference>
<dbReference type="InterPro" id="IPR001497">
    <property type="entry name" value="MethylDNA_cys_MeTrfase_AS"/>
</dbReference>
<dbReference type="GO" id="GO:0000166">
    <property type="term" value="F:nucleotide binding"/>
    <property type="evidence" value="ECO:0007669"/>
    <property type="project" value="UniProtKB-KW"/>
</dbReference>
<evidence type="ECO:0000256" key="8">
    <source>
        <dbReference type="ARBA" id="ARBA00022801"/>
    </source>
</evidence>
<evidence type="ECO:0000259" key="13">
    <source>
        <dbReference type="PROSITE" id="PS51462"/>
    </source>
</evidence>
<dbReference type="Pfam" id="PF01035">
    <property type="entry name" value="DNA_binding_1"/>
    <property type="match status" value="1"/>
</dbReference>
<keyword evidence="5" id="KW-0808">Transferase</keyword>
<name>A0A1G2KRB0_9BACT</name>
<evidence type="ECO:0000256" key="7">
    <source>
        <dbReference type="ARBA" id="ARBA00022763"/>
    </source>
</evidence>
<sequence length="260" mass="29381">MKKQERREISAGCVVFTSLRGPDERSSLLYLVLRSGGVWGFPKGHIEKGESEVEAALRETREETGLKGILRVPGFKTYETYFKHAPHDRMRKVTSEKRPRAIFKIVNYFLASVPTTLRPRLSREHDEYAWVERDKALELLRYPGKKKVLQLADAFICMMGACESGKKVYICAALIPCGKVATYKDIARCAGVPARARWVGWVLNKNSDPSVPCHRVVESSGRIGGFNSGPKKKAAMLERERVRVDGGKVDLKTFGFHFYE</sequence>
<dbReference type="Proteomes" id="UP000177811">
    <property type="component" value="Unassembled WGS sequence"/>
</dbReference>
<dbReference type="NCBIfam" id="TIGR00589">
    <property type="entry name" value="ogt"/>
    <property type="match status" value="1"/>
</dbReference>
<dbReference type="PROSITE" id="PS00374">
    <property type="entry name" value="MGMT"/>
    <property type="match status" value="1"/>
</dbReference>
<dbReference type="GO" id="GO:0006754">
    <property type="term" value="P:ATP biosynthetic process"/>
    <property type="evidence" value="ECO:0007669"/>
    <property type="project" value="TreeGrafter"/>
</dbReference>
<evidence type="ECO:0000256" key="5">
    <source>
        <dbReference type="ARBA" id="ARBA00022679"/>
    </source>
</evidence>
<reference evidence="14 15" key="1">
    <citation type="journal article" date="2016" name="Nat. Commun.">
        <title>Thousands of microbial genomes shed light on interconnected biogeochemical processes in an aquifer system.</title>
        <authorList>
            <person name="Anantharaman K."/>
            <person name="Brown C.T."/>
            <person name="Hug L.A."/>
            <person name="Sharon I."/>
            <person name="Castelle C.J."/>
            <person name="Probst A.J."/>
            <person name="Thomas B.C."/>
            <person name="Singh A."/>
            <person name="Wilkins M.J."/>
            <person name="Karaoz U."/>
            <person name="Brodie E.L."/>
            <person name="Williams K.H."/>
            <person name="Hubbard S.S."/>
            <person name="Banfield J.F."/>
        </authorList>
    </citation>
    <scope>NUCLEOTIDE SEQUENCE [LARGE SCALE GENOMIC DNA]</scope>
</reference>
<evidence type="ECO:0000256" key="6">
    <source>
        <dbReference type="ARBA" id="ARBA00022741"/>
    </source>
</evidence>
<dbReference type="SUPFAM" id="SSF46767">
    <property type="entry name" value="Methylated DNA-protein cysteine methyltransferase, C-terminal domain"/>
    <property type="match status" value="1"/>
</dbReference>
<evidence type="ECO:0000256" key="10">
    <source>
        <dbReference type="ARBA" id="ARBA00032644"/>
    </source>
</evidence>
<dbReference type="PANTHER" id="PTHR21340">
    <property type="entry name" value="DIADENOSINE 5,5-P1,P4-TETRAPHOSPHATE PYROPHOSPHOHYDROLASE MUTT"/>
    <property type="match status" value="1"/>
</dbReference>